<dbReference type="HOGENOM" id="CLU_1194246_0_0_5"/>
<dbReference type="Proteomes" id="UP000001054">
    <property type="component" value="Plasmid pNGR234b"/>
</dbReference>
<reference evidence="3" key="1">
    <citation type="journal article" date="2004" name="J. Bacteriol.">
        <title>An evolutionary hot spot: the pNGR234b replicon of Rhizobium sp. strain NGR234.</title>
        <authorList>
            <person name="Streit W.R."/>
            <person name="Schmitz R.A."/>
            <person name="Perret X."/>
            <person name="Staehelin C."/>
            <person name="Deakin W.J."/>
            <person name="Raasch C."/>
            <person name="Liesegang H."/>
            <person name="Broughton W.J."/>
        </authorList>
    </citation>
    <scope>NUCLEOTIDE SEQUENCE [LARGE SCALE GENOMIC DNA]</scope>
    <source>
        <strain evidence="3">NBRC 101917 / NGR234</strain>
    </source>
</reference>
<gene>
    <name evidence="2" type="ordered locus">NGR_b19480</name>
</gene>
<dbReference type="EMBL" id="CP000874">
    <property type="protein sequence ID" value="ACP23395.1"/>
    <property type="molecule type" value="Genomic_DNA"/>
</dbReference>
<dbReference type="RefSeq" id="WP_015888016.1">
    <property type="nucleotide sequence ID" value="NC_012586.1"/>
</dbReference>
<dbReference type="KEGG" id="rhi:NGR_b19480"/>
<sequence length="232" mass="25151">MGMRPQFAPDAAQLKDALRGLRYVFRRGCDAVQATAPTKLPPPASRIALTAIREMGLLARNVDQIVSSVVHTVFGEVTLGSHKLQDMVAPGGLSEEFSAVFYETMKIVLSQLGASRALVSQSAGRKAFAQVMSCDAPEHFAAQLTLQLLREEPVRIDYLDAHSPVSKETVAQVAVFSVLLYLLSDRDNEDYAKMIQAATNLATALQDEIAQACRTQDGAVLSSLFARYAAHV</sequence>
<proteinExistence type="predicted"/>
<protein>
    <submittedName>
        <fullName evidence="2">Uncharacterized protein</fullName>
    </submittedName>
</protein>
<reference evidence="2 3" key="2">
    <citation type="journal article" date="2009" name="Appl. Environ. Microbiol.">
        <title>Rhizobium sp. strain NGR234 possesses a remarkable number of secretion systems.</title>
        <authorList>
            <person name="Schmeisser C."/>
            <person name="Liesegang H."/>
            <person name="Krysciak D."/>
            <person name="Bakkou N."/>
            <person name="Le Quere A."/>
            <person name="Wollherr A."/>
            <person name="Heinemeyer I."/>
            <person name="Morgenstern B."/>
            <person name="Pommerening-Roeser A."/>
            <person name="Flores M."/>
            <person name="Palacios R."/>
            <person name="Brenner S."/>
            <person name="Gottschalk G."/>
            <person name="Schmitz R.A."/>
            <person name="Broughton W.J."/>
            <person name="Perret X."/>
            <person name="Strittmatter A.W."/>
            <person name="Streit W.R."/>
        </authorList>
    </citation>
    <scope>NUCLEOTIDE SEQUENCE [LARGE SCALE GENOMIC DNA]</scope>
    <source>
        <strain evidence="3">NBRC 101917 / NGR234</strain>
    </source>
</reference>
<accession>C3KLV9</accession>
<evidence type="ECO:0000256" key="1">
    <source>
        <dbReference type="SAM" id="Coils"/>
    </source>
</evidence>
<dbReference type="AlphaFoldDB" id="C3KLV9"/>
<dbReference type="PATRIC" id="fig|394.7.peg.2364"/>
<keyword evidence="2" id="KW-0614">Plasmid</keyword>
<keyword evidence="1" id="KW-0175">Coiled coil</keyword>
<evidence type="ECO:0000313" key="3">
    <source>
        <dbReference type="Proteomes" id="UP000001054"/>
    </source>
</evidence>
<geneLocation type="plasmid" evidence="3">
    <name>sym pNGR234b</name>
</geneLocation>
<evidence type="ECO:0000313" key="2">
    <source>
        <dbReference type="EMBL" id="ACP23395.1"/>
    </source>
</evidence>
<feature type="coiled-coil region" evidence="1">
    <location>
        <begin position="188"/>
        <end position="215"/>
    </location>
</feature>
<organism evidence="2 3">
    <name type="scientific">Sinorhizobium fredii (strain NBRC 101917 / NGR234)</name>
    <dbReference type="NCBI Taxonomy" id="394"/>
    <lineage>
        <taxon>Bacteria</taxon>
        <taxon>Pseudomonadati</taxon>
        <taxon>Pseudomonadota</taxon>
        <taxon>Alphaproteobacteria</taxon>
        <taxon>Hyphomicrobiales</taxon>
        <taxon>Rhizobiaceae</taxon>
        <taxon>Sinorhizobium/Ensifer group</taxon>
        <taxon>Sinorhizobium</taxon>
    </lineage>
</organism>
<dbReference type="OrthoDB" id="8400972at2"/>
<name>C3KLV9_SINFN</name>
<keyword evidence="3" id="KW-1185">Reference proteome</keyword>